<dbReference type="PANTHER" id="PTHR30386">
    <property type="entry name" value="MEMBRANE FUSION SUBUNIT OF EMRAB-TOLC MULTIDRUG EFFLUX PUMP"/>
    <property type="match status" value="1"/>
</dbReference>
<keyword evidence="6 10" id="KW-0812">Transmembrane</keyword>
<name>A0A1M5VVZ1_9VIBR</name>
<evidence type="ECO:0000256" key="8">
    <source>
        <dbReference type="ARBA" id="ARBA00023136"/>
    </source>
</evidence>
<evidence type="ECO:0000259" key="11">
    <source>
        <dbReference type="Pfam" id="PF25885"/>
    </source>
</evidence>
<dbReference type="Proteomes" id="UP000184608">
    <property type="component" value="Unassembled WGS sequence"/>
</dbReference>
<evidence type="ECO:0000256" key="2">
    <source>
        <dbReference type="ARBA" id="ARBA00009477"/>
    </source>
</evidence>
<evidence type="ECO:0000256" key="6">
    <source>
        <dbReference type="ARBA" id="ARBA00022692"/>
    </source>
</evidence>
<feature type="domain" description="Multidrug export protein EmrA/FarA alpha-helical hairpin" evidence="11">
    <location>
        <begin position="109"/>
        <end position="229"/>
    </location>
</feature>
<evidence type="ECO:0000256" key="9">
    <source>
        <dbReference type="SAM" id="MobiDB-lite"/>
    </source>
</evidence>
<evidence type="ECO:0000256" key="4">
    <source>
        <dbReference type="ARBA" id="ARBA00022475"/>
    </source>
</evidence>
<evidence type="ECO:0000256" key="10">
    <source>
        <dbReference type="SAM" id="Phobius"/>
    </source>
</evidence>
<sequence>MATDNKENKENTTQNNDEKSNHSDLPPAPKGKRKKSLLIFVFILCVIAGGATGWYYLFEAGHVTTEDAYVDGNLVQITPQIVGTVTRISVDDGDYVQQGSELVRFDPSDEYIAVQTAKANLAQTVRKVRSLFNNVEQAKAVVAQREIALKKAKTDYHRRQEMVKSGGLSREELSHAKDMVDSSHKALLVAIQQLKSQEAMTYNTDVESHPLVRTAAAQLRKTYLNQLRTRVVAPVSGYIARRNIQVGQRVNPGAALMAVVPLNQVWVDANFKETQMRNMRIGQKVTLISDLYGDETVFHGVIESLGIGTGSAFSLLPAQNATGNWIKVVQRLPVRIRLQKDELVKHPLRIGLSMQVNVDIQDQQGKLLSGTSPASPRYQTDIYQAQLSGVEKIIQDIVKSNDIVNHKDS</sequence>
<dbReference type="Pfam" id="PF25963">
    <property type="entry name" value="Beta-barrel_AAEA"/>
    <property type="match status" value="1"/>
</dbReference>
<dbReference type="FunFam" id="2.40.30.170:FF:000003">
    <property type="entry name" value="Multidrug resistance protein A"/>
    <property type="match status" value="1"/>
</dbReference>
<dbReference type="InterPro" id="IPR058633">
    <property type="entry name" value="EmrA/FarA_HH"/>
</dbReference>
<evidence type="ECO:0000256" key="1">
    <source>
        <dbReference type="ARBA" id="ARBA00004383"/>
    </source>
</evidence>
<keyword evidence="5" id="KW-0997">Cell inner membrane</keyword>
<feature type="domain" description="p-hydroxybenzoic acid efflux pump subunit AaeA-like beta-barrel" evidence="12">
    <location>
        <begin position="266"/>
        <end position="352"/>
    </location>
</feature>
<keyword evidence="8 10" id="KW-0472">Membrane</keyword>
<feature type="compositionally biased region" description="Basic and acidic residues" evidence="9">
    <location>
        <begin position="1"/>
        <end position="22"/>
    </location>
</feature>
<keyword evidence="3" id="KW-0813">Transport</keyword>
<dbReference type="InterPro" id="IPR050739">
    <property type="entry name" value="MFP"/>
</dbReference>
<accession>A0A1M5VVZ1</accession>
<evidence type="ECO:0000313" key="14">
    <source>
        <dbReference type="Proteomes" id="UP000184608"/>
    </source>
</evidence>
<keyword evidence="7 10" id="KW-1133">Transmembrane helix</keyword>
<evidence type="ECO:0000256" key="3">
    <source>
        <dbReference type="ARBA" id="ARBA00022448"/>
    </source>
</evidence>
<dbReference type="SUPFAM" id="SSF111369">
    <property type="entry name" value="HlyD-like secretion proteins"/>
    <property type="match status" value="1"/>
</dbReference>
<comment type="subcellular location">
    <subcellularLocation>
        <location evidence="1">Cell inner membrane</location>
        <topology evidence="1">Single-pass membrane protein</topology>
        <orientation evidence="1">Periplasmic side</orientation>
    </subcellularLocation>
</comment>
<dbReference type="OrthoDB" id="9811754at2"/>
<feature type="region of interest" description="Disordered" evidence="9">
    <location>
        <begin position="1"/>
        <end position="31"/>
    </location>
</feature>
<dbReference type="EMBL" id="FQXZ01000006">
    <property type="protein sequence ID" value="SHH79113.1"/>
    <property type="molecule type" value="Genomic_DNA"/>
</dbReference>
<dbReference type="GO" id="GO:0015721">
    <property type="term" value="P:bile acid and bile salt transport"/>
    <property type="evidence" value="ECO:0007669"/>
    <property type="project" value="UniProtKB-ARBA"/>
</dbReference>
<protein>
    <submittedName>
        <fullName evidence="13">Multidrug export protein EmrA</fullName>
    </submittedName>
</protein>
<reference evidence="13 14" key="1">
    <citation type="submission" date="2016-11" db="EMBL/GenBank/DDBJ databases">
        <authorList>
            <person name="Jaros S."/>
            <person name="Januszkiewicz K."/>
            <person name="Wedrychowicz H."/>
        </authorList>
    </citation>
    <scope>NUCLEOTIDE SEQUENCE [LARGE SCALE GENOMIC DNA]</scope>
    <source>
        <strain evidence="13 14">CECT 7868</strain>
    </source>
</reference>
<keyword evidence="14" id="KW-1185">Reference proteome</keyword>
<dbReference type="Pfam" id="PF25885">
    <property type="entry name" value="HH_EMRA"/>
    <property type="match status" value="1"/>
</dbReference>
<evidence type="ECO:0000256" key="7">
    <source>
        <dbReference type="ARBA" id="ARBA00022989"/>
    </source>
</evidence>
<gene>
    <name evidence="13" type="primary">emrA</name>
    <name evidence="13" type="ORF">VA7868_00518</name>
</gene>
<dbReference type="STRING" id="1216006.VA7868_00518"/>
<feature type="transmembrane region" description="Helical" evidence="10">
    <location>
        <begin position="37"/>
        <end position="57"/>
    </location>
</feature>
<evidence type="ECO:0000313" key="13">
    <source>
        <dbReference type="EMBL" id="SHH79113.1"/>
    </source>
</evidence>
<evidence type="ECO:0000259" key="12">
    <source>
        <dbReference type="Pfam" id="PF25963"/>
    </source>
</evidence>
<keyword evidence="4" id="KW-1003">Cell membrane</keyword>
<dbReference type="InterPro" id="IPR058634">
    <property type="entry name" value="AaeA-lik-b-barrel"/>
</dbReference>
<comment type="similarity">
    <text evidence="2">Belongs to the membrane fusion protein (MFP) (TC 8.A.1) family.</text>
</comment>
<dbReference type="Gene3D" id="2.40.30.170">
    <property type="match status" value="1"/>
</dbReference>
<dbReference type="PANTHER" id="PTHR30386:SF19">
    <property type="entry name" value="MULTIDRUG EXPORT PROTEIN EMRA-RELATED"/>
    <property type="match status" value="1"/>
</dbReference>
<proteinExistence type="inferred from homology"/>
<dbReference type="RefSeq" id="WP_084193212.1">
    <property type="nucleotide sequence ID" value="NZ_FQXZ01000006.1"/>
</dbReference>
<dbReference type="AlphaFoldDB" id="A0A1M5VVZ1"/>
<dbReference type="Gene3D" id="2.40.50.100">
    <property type="match status" value="1"/>
</dbReference>
<organism evidence="13 14">
    <name type="scientific">Vibrio aerogenes CECT 7868</name>
    <dbReference type="NCBI Taxonomy" id="1216006"/>
    <lineage>
        <taxon>Bacteria</taxon>
        <taxon>Pseudomonadati</taxon>
        <taxon>Pseudomonadota</taxon>
        <taxon>Gammaproteobacteria</taxon>
        <taxon>Vibrionales</taxon>
        <taxon>Vibrionaceae</taxon>
        <taxon>Vibrio</taxon>
    </lineage>
</organism>
<dbReference type="GO" id="GO:0046677">
    <property type="term" value="P:response to antibiotic"/>
    <property type="evidence" value="ECO:0007669"/>
    <property type="project" value="UniProtKB-ARBA"/>
</dbReference>
<dbReference type="GO" id="GO:1990961">
    <property type="term" value="P:xenobiotic detoxification by transmembrane export across the plasma membrane"/>
    <property type="evidence" value="ECO:0007669"/>
    <property type="project" value="UniProtKB-ARBA"/>
</dbReference>
<dbReference type="GO" id="GO:0005886">
    <property type="term" value="C:plasma membrane"/>
    <property type="evidence" value="ECO:0007669"/>
    <property type="project" value="UniProtKB-SubCell"/>
</dbReference>
<evidence type="ECO:0000256" key="5">
    <source>
        <dbReference type="ARBA" id="ARBA00022519"/>
    </source>
</evidence>